<evidence type="ECO:0000313" key="1">
    <source>
        <dbReference type="EMBL" id="OCH85628.1"/>
    </source>
</evidence>
<reference evidence="1 2" key="1">
    <citation type="submission" date="2016-07" db="EMBL/GenBank/DDBJ databases">
        <title>Draft genome of the white-rot fungus Obba rivulosa 3A-2.</title>
        <authorList>
            <consortium name="DOE Joint Genome Institute"/>
            <person name="Miettinen O."/>
            <person name="Riley R."/>
            <person name="Acob R."/>
            <person name="Barry K."/>
            <person name="Cullen D."/>
            <person name="De Vries R."/>
            <person name="Hainaut M."/>
            <person name="Hatakka A."/>
            <person name="Henrissat B."/>
            <person name="Hilden K."/>
            <person name="Kuo R."/>
            <person name="Labutti K."/>
            <person name="Lipzen A."/>
            <person name="Makela M.R."/>
            <person name="Sandor L."/>
            <person name="Spatafora J.W."/>
            <person name="Grigoriev I.V."/>
            <person name="Hibbett D.S."/>
        </authorList>
    </citation>
    <scope>NUCLEOTIDE SEQUENCE [LARGE SCALE GENOMIC DNA]</scope>
    <source>
        <strain evidence="1 2">3A-2</strain>
    </source>
</reference>
<dbReference type="EMBL" id="KV722573">
    <property type="protein sequence ID" value="OCH85628.1"/>
    <property type="molecule type" value="Genomic_DNA"/>
</dbReference>
<evidence type="ECO:0000313" key="2">
    <source>
        <dbReference type="Proteomes" id="UP000250043"/>
    </source>
</evidence>
<sequence length="296" mass="32893">MLSLWHSRLMNLRFMGTVGQVEYTNAYPTTNAWVSPYTPHQCDDSLDGPYHGAWSDVSRNVYPLQANGLGSNQHINQTYHVSAYPAADAWAPPYTLQQHGYSLDDLHRSVWNDMGRNVYPLQAGGLGSHQARVIAYSTANAWVSLYTLQQHGNALDGLYLGMWNDVGRNIYPLQADSLGSYQHNGLAEAPNVYDRPSAMPGSQTTSGCSTELPAPITGHVWSHLQQCHYVTFDLQSVRCLWGTCSKVVLANGLSKHIVKKHFGATRGVCPQCYKLLSRKDTIKRHIERYCQSGGPP</sequence>
<proteinExistence type="predicted"/>
<name>A0A8E2AK08_9APHY</name>
<gene>
    <name evidence="1" type="ORF">OBBRIDRAFT_807386</name>
</gene>
<dbReference type="AlphaFoldDB" id="A0A8E2AK08"/>
<keyword evidence="2" id="KW-1185">Reference proteome</keyword>
<accession>A0A8E2AK08</accession>
<dbReference type="OrthoDB" id="2801792at2759"/>
<dbReference type="Proteomes" id="UP000250043">
    <property type="component" value="Unassembled WGS sequence"/>
</dbReference>
<organism evidence="1 2">
    <name type="scientific">Obba rivulosa</name>
    <dbReference type="NCBI Taxonomy" id="1052685"/>
    <lineage>
        <taxon>Eukaryota</taxon>
        <taxon>Fungi</taxon>
        <taxon>Dikarya</taxon>
        <taxon>Basidiomycota</taxon>
        <taxon>Agaricomycotina</taxon>
        <taxon>Agaricomycetes</taxon>
        <taxon>Polyporales</taxon>
        <taxon>Gelatoporiaceae</taxon>
        <taxon>Obba</taxon>
    </lineage>
</organism>
<protein>
    <submittedName>
        <fullName evidence="1">Uncharacterized protein</fullName>
    </submittedName>
</protein>